<dbReference type="RefSeq" id="XP_007401922.1">
    <property type="nucleotide sequence ID" value="XM_007401860.1"/>
</dbReference>
<name>K5WI34_PHACS</name>
<gene>
    <name evidence="1" type="ORF">PHACADRAFT_265618</name>
</gene>
<keyword evidence="2" id="KW-1185">Reference proteome</keyword>
<evidence type="ECO:0000313" key="2">
    <source>
        <dbReference type="Proteomes" id="UP000008370"/>
    </source>
</evidence>
<reference evidence="1 2" key="1">
    <citation type="journal article" date="2012" name="BMC Genomics">
        <title>Comparative genomics of the white-rot fungi, Phanerochaete carnosa and P. chrysosporium, to elucidate the genetic basis of the distinct wood types they colonize.</title>
        <authorList>
            <person name="Suzuki H."/>
            <person name="MacDonald J."/>
            <person name="Syed K."/>
            <person name="Salamov A."/>
            <person name="Hori C."/>
            <person name="Aerts A."/>
            <person name="Henrissat B."/>
            <person name="Wiebenga A."/>
            <person name="vanKuyk P.A."/>
            <person name="Barry K."/>
            <person name="Lindquist E."/>
            <person name="LaButti K."/>
            <person name="Lapidus A."/>
            <person name="Lucas S."/>
            <person name="Coutinho P."/>
            <person name="Gong Y."/>
            <person name="Samejima M."/>
            <person name="Mahadevan R."/>
            <person name="Abou-Zaid M."/>
            <person name="de Vries R.P."/>
            <person name="Igarashi K."/>
            <person name="Yadav J.S."/>
            <person name="Grigoriev I.V."/>
            <person name="Master E.R."/>
        </authorList>
    </citation>
    <scope>NUCLEOTIDE SEQUENCE [LARGE SCALE GENOMIC DNA]</scope>
    <source>
        <strain evidence="1 2">HHB-10118-sp</strain>
    </source>
</reference>
<dbReference type="Proteomes" id="UP000008370">
    <property type="component" value="Unassembled WGS sequence"/>
</dbReference>
<dbReference type="KEGG" id="pco:PHACADRAFT_265618"/>
<dbReference type="GeneID" id="18919138"/>
<sequence length="167" mass="17940">MPLRAAYKLISGPTSKAHTAVRVAPAFSAATSFAGKLAQTVTASEPNINLKDLCATLDASAELLGQIQMAREAQPDICSAGQLDQAARRLAQCKQLLTALSMDTQHDPSSSSMLLQRVVDLGTARIAVDAGKIWQMAIEVQTTLLTIQNAIWENEQREVPPNPAWCI</sequence>
<organism evidence="1 2">
    <name type="scientific">Phanerochaete carnosa (strain HHB-10118-sp)</name>
    <name type="common">White-rot fungus</name>
    <name type="synonym">Peniophora carnosa</name>
    <dbReference type="NCBI Taxonomy" id="650164"/>
    <lineage>
        <taxon>Eukaryota</taxon>
        <taxon>Fungi</taxon>
        <taxon>Dikarya</taxon>
        <taxon>Basidiomycota</taxon>
        <taxon>Agaricomycotina</taxon>
        <taxon>Agaricomycetes</taxon>
        <taxon>Polyporales</taxon>
        <taxon>Phanerochaetaceae</taxon>
        <taxon>Phanerochaete</taxon>
    </lineage>
</organism>
<evidence type="ECO:0000313" key="1">
    <source>
        <dbReference type="EMBL" id="EKM49872.1"/>
    </source>
</evidence>
<protein>
    <submittedName>
        <fullName evidence="1">Uncharacterized protein</fullName>
    </submittedName>
</protein>
<dbReference type="AlphaFoldDB" id="K5WI34"/>
<dbReference type="EMBL" id="JH930480">
    <property type="protein sequence ID" value="EKM49872.1"/>
    <property type="molecule type" value="Genomic_DNA"/>
</dbReference>
<accession>K5WI34</accession>
<dbReference type="InParanoid" id="K5WI34"/>
<proteinExistence type="predicted"/>
<dbReference type="HOGENOM" id="CLU_1595125_0_0_1"/>